<evidence type="ECO:0000313" key="1">
    <source>
        <dbReference type="EMBL" id="KAK2193669.1"/>
    </source>
</evidence>
<reference evidence="1" key="1">
    <citation type="journal article" date="2023" name="Mol. Biol. Evol.">
        <title>Third-Generation Sequencing Reveals the Adaptive Role of the Epigenome in Three Deep-Sea Polychaetes.</title>
        <authorList>
            <person name="Perez M."/>
            <person name="Aroh O."/>
            <person name="Sun Y."/>
            <person name="Lan Y."/>
            <person name="Juniper S.K."/>
            <person name="Young C.R."/>
            <person name="Angers B."/>
            <person name="Qian P.Y."/>
        </authorList>
    </citation>
    <scope>NUCLEOTIDE SEQUENCE</scope>
    <source>
        <strain evidence="1">R07B-5</strain>
    </source>
</reference>
<organism evidence="1 2">
    <name type="scientific">Ridgeia piscesae</name>
    <name type="common">Tubeworm</name>
    <dbReference type="NCBI Taxonomy" id="27915"/>
    <lineage>
        <taxon>Eukaryota</taxon>
        <taxon>Metazoa</taxon>
        <taxon>Spiralia</taxon>
        <taxon>Lophotrochozoa</taxon>
        <taxon>Annelida</taxon>
        <taxon>Polychaeta</taxon>
        <taxon>Sedentaria</taxon>
        <taxon>Canalipalpata</taxon>
        <taxon>Sabellida</taxon>
        <taxon>Siboglinidae</taxon>
        <taxon>Ridgeia</taxon>
    </lineage>
</organism>
<accession>A0AAD9PFC6</accession>
<name>A0AAD9PFC6_RIDPI</name>
<sequence>MCHALVITVVSSPTRLTVQKTSPTQLVIVSHPWTWLDGLVVGAVVTLGAGSGDDCIEGTDETCWTHVTFGREGRAHVVDDKARDAGLWLNRT</sequence>
<dbReference type="EMBL" id="JAODUO010000008">
    <property type="protein sequence ID" value="KAK2193669.1"/>
    <property type="molecule type" value="Genomic_DNA"/>
</dbReference>
<comment type="caution">
    <text evidence="1">The sequence shown here is derived from an EMBL/GenBank/DDBJ whole genome shotgun (WGS) entry which is preliminary data.</text>
</comment>
<dbReference type="AlphaFoldDB" id="A0AAD9PFC6"/>
<evidence type="ECO:0000313" key="2">
    <source>
        <dbReference type="Proteomes" id="UP001209878"/>
    </source>
</evidence>
<protein>
    <submittedName>
        <fullName evidence="1">Uncharacterized protein</fullName>
    </submittedName>
</protein>
<proteinExistence type="predicted"/>
<keyword evidence="2" id="KW-1185">Reference proteome</keyword>
<dbReference type="Proteomes" id="UP001209878">
    <property type="component" value="Unassembled WGS sequence"/>
</dbReference>
<gene>
    <name evidence="1" type="ORF">NP493_8g02000</name>
</gene>